<dbReference type="Gene3D" id="3.40.50.300">
    <property type="entry name" value="P-loop containing nucleotide triphosphate hydrolases"/>
    <property type="match status" value="1"/>
</dbReference>
<dbReference type="PANTHER" id="PTHR43681">
    <property type="entry name" value="TRANSMEMBRANE GTPASE FZO"/>
    <property type="match status" value="1"/>
</dbReference>
<dbReference type="Pfam" id="PF00350">
    <property type="entry name" value="Dynamin_N"/>
    <property type="match status" value="1"/>
</dbReference>
<dbReference type="AlphaFoldDB" id="A0A3R5UE46"/>
<dbReference type="OrthoDB" id="1875373at2"/>
<dbReference type="RefSeq" id="WP_128212140.1">
    <property type="nucleotide sequence ID" value="NZ_CP025746.1"/>
</dbReference>
<gene>
    <name evidence="3" type="ORF">C1I91_06520</name>
</gene>
<feature type="domain" description="Dynamin N-terminal" evidence="2">
    <location>
        <begin position="44"/>
        <end position="187"/>
    </location>
</feature>
<dbReference type="PANTHER" id="PTHR43681:SF1">
    <property type="entry name" value="SARCALUMENIN"/>
    <property type="match status" value="1"/>
</dbReference>
<dbReference type="InterPro" id="IPR051943">
    <property type="entry name" value="TRAFAC_Dynamin-like_GTPase"/>
</dbReference>
<keyword evidence="4" id="KW-1185">Reference proteome</keyword>
<accession>A0A3R5UE46</accession>
<dbReference type="Proteomes" id="UP000286268">
    <property type="component" value="Chromosome"/>
</dbReference>
<dbReference type="KEGG" id="cmah:C1I91_06520"/>
<dbReference type="InterPro" id="IPR045063">
    <property type="entry name" value="Dynamin_N"/>
</dbReference>
<evidence type="ECO:0000313" key="4">
    <source>
        <dbReference type="Proteomes" id="UP000286268"/>
    </source>
</evidence>
<proteinExistence type="predicted"/>
<dbReference type="EMBL" id="CP025746">
    <property type="protein sequence ID" value="QAA31323.1"/>
    <property type="molecule type" value="Genomic_DNA"/>
</dbReference>
<reference evidence="3 4" key="1">
    <citation type="submission" date="2018-01" db="EMBL/GenBank/DDBJ databases">
        <title>Genome Sequencing and Assembly of Anaerobacter polyendosporus strain CT4.</title>
        <authorList>
            <person name="Tachaapaikoon C."/>
            <person name="Sutheeworapong S."/>
            <person name="Jenjaroenpun P."/>
            <person name="Wongsurawat T."/>
            <person name="Nookeaw I."/>
            <person name="Cheawchanlertfa P."/>
            <person name="Kosugi A."/>
            <person name="Cheevadhanarak S."/>
            <person name="Ratanakhanokchai K."/>
        </authorList>
    </citation>
    <scope>NUCLEOTIDE SEQUENCE [LARGE SCALE GENOMIC DNA]</scope>
    <source>
        <strain evidence="3 4">CT4</strain>
    </source>
</reference>
<organism evidence="3 4">
    <name type="scientific">Clostridium manihotivorum</name>
    <dbReference type="NCBI Taxonomy" id="2320868"/>
    <lineage>
        <taxon>Bacteria</taxon>
        <taxon>Bacillati</taxon>
        <taxon>Bacillota</taxon>
        <taxon>Clostridia</taxon>
        <taxon>Eubacteriales</taxon>
        <taxon>Clostridiaceae</taxon>
        <taxon>Clostridium</taxon>
    </lineage>
</organism>
<keyword evidence="1" id="KW-0175">Coiled coil</keyword>
<dbReference type="InterPro" id="IPR027417">
    <property type="entry name" value="P-loop_NTPase"/>
</dbReference>
<evidence type="ECO:0000259" key="2">
    <source>
        <dbReference type="Pfam" id="PF00350"/>
    </source>
</evidence>
<name>A0A3R5UE46_9CLOT</name>
<evidence type="ECO:0000313" key="3">
    <source>
        <dbReference type="EMBL" id="QAA31323.1"/>
    </source>
</evidence>
<sequence length="593" mass="67848">MNNLNSCIERQNKIDSVVNKVNDNSIIAKNLLIKERIMNPAHYIVMLGETSAGKSALINSALNNNKILIENAKPTTGVITEVVISNKSEDTYLAINKDSSLEELDKETFDELVVNPDDNLHRLRYIGKSKDNMYEGMRLFDTPGYGSLISYHEEVLKEFIPESDVVVYVVSYKSGLGDDDFQFLKYVGEIINDNVEVVLAINMCPSQLNSSNKRISEIHDAVNDCIHKEVKVFLVESNKEKNLDTKELWDYIYRSVNSEEKIEELCKTLYNYQNYILDECKIRVTSQIARIESAEADLEEKLNLDREFLNNRKEILKLIEETFTKIADKSLTLIIKSSEKIKKETYGFIDDSDRWSKKEETFAYMQNYHIPKLVEKETENLMNYIEDEICQLDQKIENILNTAIKNLQTKVSIEIPIYTEVIESIVKKHVGDGIKEGLKEMFMSVGGNGGVGAGVANAASKGLKNLGNLFGKTFSRETHNNLKHFLKVIKATSIKGISVYLAVFTEGIFYLYDALTWQGKLKDRTEEAISGWKIDIEKSVIKELQNLKEANEDEINDLFDDFARSFNKDEDELDSIEIDELIKLKLEILELYK</sequence>
<feature type="coiled-coil region" evidence="1">
    <location>
        <begin position="534"/>
        <end position="561"/>
    </location>
</feature>
<evidence type="ECO:0000256" key="1">
    <source>
        <dbReference type="SAM" id="Coils"/>
    </source>
</evidence>
<dbReference type="SUPFAM" id="SSF52540">
    <property type="entry name" value="P-loop containing nucleoside triphosphate hydrolases"/>
    <property type="match status" value="1"/>
</dbReference>
<protein>
    <submittedName>
        <fullName evidence="3">GTP-binding protein</fullName>
    </submittedName>
</protein>